<evidence type="ECO:0000313" key="3">
    <source>
        <dbReference type="EMBL" id="CAL5990719.1"/>
    </source>
</evidence>
<name>A0AA86U3I3_9EUKA</name>
<organism evidence="2">
    <name type="scientific">Hexamita inflata</name>
    <dbReference type="NCBI Taxonomy" id="28002"/>
    <lineage>
        <taxon>Eukaryota</taxon>
        <taxon>Metamonada</taxon>
        <taxon>Diplomonadida</taxon>
        <taxon>Hexamitidae</taxon>
        <taxon>Hexamitinae</taxon>
        <taxon>Hexamita</taxon>
    </lineage>
</organism>
<comment type="caution">
    <text evidence="2">The sequence shown here is derived from an EMBL/GenBank/DDBJ whole genome shotgun (WGS) entry which is preliminary data.</text>
</comment>
<dbReference type="EMBL" id="CAXDID020000025">
    <property type="protein sequence ID" value="CAL5990719.1"/>
    <property type="molecule type" value="Genomic_DNA"/>
</dbReference>
<dbReference type="EMBL" id="CATOUU010000654">
    <property type="protein sequence ID" value="CAI9938411.1"/>
    <property type="molecule type" value="Genomic_DNA"/>
</dbReference>
<accession>A0AA86U3I3</accession>
<feature type="coiled-coil region" evidence="1">
    <location>
        <begin position="515"/>
        <end position="542"/>
    </location>
</feature>
<keyword evidence="1" id="KW-0175">Coiled coil</keyword>
<dbReference type="Proteomes" id="UP001642409">
    <property type="component" value="Unassembled WGS sequence"/>
</dbReference>
<proteinExistence type="predicted"/>
<reference evidence="2" key="1">
    <citation type="submission" date="2023-06" db="EMBL/GenBank/DDBJ databases">
        <authorList>
            <person name="Kurt Z."/>
        </authorList>
    </citation>
    <scope>NUCLEOTIDE SEQUENCE</scope>
</reference>
<dbReference type="AlphaFoldDB" id="A0AA86U3I3"/>
<gene>
    <name evidence="3" type="ORF">HINF_LOCUS11551</name>
    <name evidence="2" type="ORF">HINF_LOCUS26056</name>
</gene>
<evidence type="ECO:0000313" key="4">
    <source>
        <dbReference type="Proteomes" id="UP001642409"/>
    </source>
</evidence>
<keyword evidence="4" id="KW-1185">Reference proteome</keyword>
<evidence type="ECO:0000256" key="1">
    <source>
        <dbReference type="SAM" id="Coils"/>
    </source>
</evidence>
<protein>
    <submittedName>
        <fullName evidence="3">Hypothetical_protein</fullName>
    </submittedName>
</protein>
<reference evidence="3 4" key="2">
    <citation type="submission" date="2024-07" db="EMBL/GenBank/DDBJ databases">
        <authorList>
            <person name="Akdeniz Z."/>
        </authorList>
    </citation>
    <scope>NUCLEOTIDE SEQUENCE [LARGE SCALE GENOMIC DNA]</scope>
</reference>
<sequence>MKQILTPDEIRARYAPQPKYIKKLCSALSGQQDALPTKFNNPHEVPETEMRQRLRDMVGVLDQIEMDKLVRQLYTRPKMCSVQKLVDLVGKSESSPAIQLSPAEQTAFQIINSKLSDYKHKSNLFEQIDAHKNASISSADFELFLRSQGVSPEIVPSEQLNQLFSKFSSGQQMKNSDFQKMLEYQPSYNSYRQLGQHVNSCTVESTSEYKPKYNSQELQNALVYKLKENINRKFKSEYSAFKSIDGDVRSFITRMLPEINQQERDLLLNNITHTKQKTIPCTENARMQSSDFTMQDFQRFIGQEFDNKQSLEKTYQTYINQVYEQDRKGKYPEIVQEPVKAEEPLAQVQEHQQEQNLDEIHVEKLSQSNFSNNSMEKFTDSFCDAANLSQRIKFFNQQSQISLGDYKSEPRSKSVIVKAKRAPESTRYTSTLINDLELLNLKNKLMSAFNKKKRNVAHSLLLCEEAAMNDKSVLKRMYQTLGDRTLTQQDVNLLLKATQNGVGNFLKDIKLEVERNEVETDLAFFKRTKQNIEQNLNKVSQDVPGIPYEAETRAEQISKPVQTGKRNASNGVSLSITGDPEFFEEYNNKSRLKWSGYFEQIKENNKFEVKKAVKGPDFTLSRIHLNDFEPAEKKINKETTWGKSMKHSELFNQPADGVRVNESFQKSVISEYLKEGK</sequence>
<evidence type="ECO:0000313" key="2">
    <source>
        <dbReference type="EMBL" id="CAI9938411.1"/>
    </source>
</evidence>